<dbReference type="RefSeq" id="WP_128693898.1">
    <property type="nucleotide sequence ID" value="NZ_LHQS01000002.1"/>
</dbReference>
<organism evidence="4 5">
    <name type="scientific">Methanoculleus taiwanensis</name>
    <dbReference type="NCBI Taxonomy" id="1550565"/>
    <lineage>
        <taxon>Archaea</taxon>
        <taxon>Methanobacteriati</taxon>
        <taxon>Methanobacteriota</taxon>
        <taxon>Stenosarchaea group</taxon>
        <taxon>Methanomicrobia</taxon>
        <taxon>Methanomicrobiales</taxon>
        <taxon>Methanomicrobiaceae</taxon>
        <taxon>Methanoculleus</taxon>
    </lineage>
</organism>
<sequence>MDREFERIGKRLFAEHLVGGSFGNMSVRGDGGFHITRSGSYLDAREMPVFVPDEGVVPKEASSEYRVHREVYRLTGHRAIVHAHPVHAVAISFDTDRIAPIDSEGEMLCPAIPVVGGRPGSDEIATSVAEALAASPVVVVRGHGTFAGGKSLDEAYLYTSVAEYACRILLLSGRFRGSQ</sequence>
<evidence type="ECO:0000259" key="3">
    <source>
        <dbReference type="SMART" id="SM01007"/>
    </source>
</evidence>
<dbReference type="GO" id="GO:0046872">
    <property type="term" value="F:metal ion binding"/>
    <property type="evidence" value="ECO:0007669"/>
    <property type="project" value="UniProtKB-KW"/>
</dbReference>
<comment type="caution">
    <text evidence="4">The sequence shown here is derived from an EMBL/GenBank/DDBJ whole genome shotgun (WGS) entry which is preliminary data.</text>
</comment>
<feature type="domain" description="Class II aldolase/adducin N-terminal" evidence="3">
    <location>
        <begin position="3"/>
        <end position="170"/>
    </location>
</feature>
<keyword evidence="2" id="KW-0456">Lyase</keyword>
<keyword evidence="5" id="KW-1185">Reference proteome</keyword>
<dbReference type="GO" id="GO:0005829">
    <property type="term" value="C:cytosol"/>
    <property type="evidence" value="ECO:0007669"/>
    <property type="project" value="TreeGrafter"/>
</dbReference>
<dbReference type="SUPFAM" id="SSF53639">
    <property type="entry name" value="AraD/HMP-PK domain-like"/>
    <property type="match status" value="1"/>
</dbReference>
<dbReference type="GO" id="GO:0019323">
    <property type="term" value="P:pentose catabolic process"/>
    <property type="evidence" value="ECO:0007669"/>
    <property type="project" value="TreeGrafter"/>
</dbReference>
<keyword evidence="1" id="KW-0479">Metal-binding</keyword>
<evidence type="ECO:0000256" key="2">
    <source>
        <dbReference type="ARBA" id="ARBA00023239"/>
    </source>
</evidence>
<dbReference type="AlphaFoldDB" id="A0A498H0I9"/>
<dbReference type="SMART" id="SM01007">
    <property type="entry name" value="Aldolase_II"/>
    <property type="match status" value="1"/>
</dbReference>
<dbReference type="PANTHER" id="PTHR22789:SF0">
    <property type="entry name" value="3-OXO-TETRONATE 4-PHOSPHATE DECARBOXYLASE-RELATED"/>
    <property type="match status" value="1"/>
</dbReference>
<dbReference type="EMBL" id="LHQS01000002">
    <property type="protein sequence ID" value="RXE56153.1"/>
    <property type="molecule type" value="Genomic_DNA"/>
</dbReference>
<evidence type="ECO:0000313" key="4">
    <source>
        <dbReference type="EMBL" id="RXE56153.1"/>
    </source>
</evidence>
<dbReference type="Gene3D" id="3.40.225.10">
    <property type="entry name" value="Class II aldolase/adducin N-terminal domain"/>
    <property type="match status" value="1"/>
</dbReference>
<name>A0A498H0I9_9EURY</name>
<dbReference type="InterPro" id="IPR001303">
    <property type="entry name" value="Aldolase_II/adducin_N"/>
</dbReference>
<gene>
    <name evidence="4" type="ORF">ABH15_08305</name>
</gene>
<reference evidence="4 5" key="1">
    <citation type="journal article" date="2015" name="Int. J. Syst. Evol. Microbiol.">
        <title>Methanoculleus taiwanensis sp. nov., a methanogen isolated from deep marine sediment at the deformation front area near Taiwan.</title>
        <authorList>
            <person name="Weng C.Y."/>
            <person name="Chen S.C."/>
            <person name="Lai M.C."/>
            <person name="Wu S.Y."/>
            <person name="Lin S."/>
            <person name="Yang T.F."/>
            <person name="Chen P.C."/>
        </authorList>
    </citation>
    <scope>NUCLEOTIDE SEQUENCE [LARGE SCALE GENOMIC DNA]</scope>
    <source>
        <strain evidence="4 5">CYW4</strain>
    </source>
</reference>
<dbReference type="GO" id="GO:0016832">
    <property type="term" value="F:aldehyde-lyase activity"/>
    <property type="evidence" value="ECO:0007669"/>
    <property type="project" value="TreeGrafter"/>
</dbReference>
<dbReference type="PANTHER" id="PTHR22789">
    <property type="entry name" value="FUCULOSE PHOSPHATE ALDOLASE"/>
    <property type="match status" value="1"/>
</dbReference>
<dbReference type="InterPro" id="IPR036409">
    <property type="entry name" value="Aldolase_II/adducin_N_sf"/>
</dbReference>
<dbReference type="Pfam" id="PF00596">
    <property type="entry name" value="Aldolase_II"/>
    <property type="match status" value="1"/>
</dbReference>
<protein>
    <submittedName>
        <fullName evidence="4">Fuculose phosphate aldolase</fullName>
    </submittedName>
</protein>
<accession>A0A498H0I9</accession>
<evidence type="ECO:0000313" key="5">
    <source>
        <dbReference type="Proteomes" id="UP000290932"/>
    </source>
</evidence>
<dbReference type="InterPro" id="IPR050197">
    <property type="entry name" value="Aldolase_class_II_sugar_metab"/>
</dbReference>
<proteinExistence type="predicted"/>
<dbReference type="UniPathway" id="UPA00071"/>
<evidence type="ECO:0000256" key="1">
    <source>
        <dbReference type="ARBA" id="ARBA00022723"/>
    </source>
</evidence>
<dbReference type="Proteomes" id="UP000290932">
    <property type="component" value="Unassembled WGS sequence"/>
</dbReference>
<dbReference type="NCBIfam" id="NF006413">
    <property type="entry name" value="PRK08660.1"/>
    <property type="match status" value="1"/>
</dbReference>
<dbReference type="OrthoDB" id="18709at2157"/>